<accession>L5K8J5</accession>
<organism evidence="2 3">
    <name type="scientific">Pteropus alecto</name>
    <name type="common">Black flying fox</name>
    <dbReference type="NCBI Taxonomy" id="9402"/>
    <lineage>
        <taxon>Eukaryota</taxon>
        <taxon>Metazoa</taxon>
        <taxon>Chordata</taxon>
        <taxon>Craniata</taxon>
        <taxon>Vertebrata</taxon>
        <taxon>Euteleostomi</taxon>
        <taxon>Mammalia</taxon>
        <taxon>Eutheria</taxon>
        <taxon>Laurasiatheria</taxon>
        <taxon>Chiroptera</taxon>
        <taxon>Yinpterochiroptera</taxon>
        <taxon>Pteropodoidea</taxon>
        <taxon>Pteropodidae</taxon>
        <taxon>Pteropodinae</taxon>
        <taxon>Pteropus</taxon>
    </lineage>
</organism>
<dbReference type="InParanoid" id="L5K8J5"/>
<dbReference type="Proteomes" id="UP000010552">
    <property type="component" value="Unassembled WGS sequence"/>
</dbReference>
<protein>
    <submittedName>
        <fullName evidence="2">Uncharacterized protein</fullName>
    </submittedName>
</protein>
<evidence type="ECO:0000313" key="2">
    <source>
        <dbReference type="EMBL" id="ELK07692.1"/>
    </source>
</evidence>
<sequence>MTGGDRARAVGTLEVQETLYTGEAVGGGGMNLATAVCLAHSESPQSTERASAPETYPRPGLSHQRVRGPSEQSQLSLTPPSPKPICHLSLSPSQSYRSQHSRCCSTEESGHPWTQNSAGKGEDTGWEGATPAVMPPLAPDHPRRKKPLALQSQPSQTVPAGSSHDPGIPNGCPSLSPSP</sequence>
<evidence type="ECO:0000313" key="3">
    <source>
        <dbReference type="Proteomes" id="UP000010552"/>
    </source>
</evidence>
<gene>
    <name evidence="2" type="ORF">PAL_GLEAN10005190</name>
</gene>
<reference evidence="3" key="1">
    <citation type="journal article" date="2013" name="Science">
        <title>Comparative analysis of bat genomes provides insight into the evolution of flight and immunity.</title>
        <authorList>
            <person name="Zhang G."/>
            <person name="Cowled C."/>
            <person name="Shi Z."/>
            <person name="Huang Z."/>
            <person name="Bishop-Lilly K.A."/>
            <person name="Fang X."/>
            <person name="Wynne J.W."/>
            <person name="Xiong Z."/>
            <person name="Baker M.L."/>
            <person name="Zhao W."/>
            <person name="Tachedjian M."/>
            <person name="Zhu Y."/>
            <person name="Zhou P."/>
            <person name="Jiang X."/>
            <person name="Ng J."/>
            <person name="Yang L."/>
            <person name="Wu L."/>
            <person name="Xiao J."/>
            <person name="Feng Y."/>
            <person name="Chen Y."/>
            <person name="Sun X."/>
            <person name="Zhang Y."/>
            <person name="Marsh G.A."/>
            <person name="Crameri G."/>
            <person name="Broder C.C."/>
            <person name="Frey K.G."/>
            <person name="Wang L.F."/>
            <person name="Wang J."/>
        </authorList>
    </citation>
    <scope>NUCLEOTIDE SEQUENCE [LARGE SCALE GENOMIC DNA]</scope>
</reference>
<dbReference type="EMBL" id="KB030948">
    <property type="protein sequence ID" value="ELK07692.1"/>
    <property type="molecule type" value="Genomic_DNA"/>
</dbReference>
<feature type="compositionally biased region" description="Polar residues" evidence="1">
    <location>
        <begin position="150"/>
        <end position="160"/>
    </location>
</feature>
<feature type="compositionally biased region" description="Polar residues" evidence="1">
    <location>
        <begin position="90"/>
        <end position="118"/>
    </location>
</feature>
<name>L5K8J5_PTEAL</name>
<evidence type="ECO:0000256" key="1">
    <source>
        <dbReference type="SAM" id="MobiDB-lite"/>
    </source>
</evidence>
<dbReference type="AlphaFoldDB" id="L5K8J5"/>
<proteinExistence type="predicted"/>
<keyword evidence="3" id="KW-1185">Reference proteome</keyword>
<feature type="region of interest" description="Disordered" evidence="1">
    <location>
        <begin position="40"/>
        <end position="179"/>
    </location>
</feature>